<evidence type="ECO:0000313" key="11">
    <source>
        <dbReference type="Proteomes" id="UP000603453"/>
    </source>
</evidence>
<reference evidence="10" key="1">
    <citation type="submission" date="2020-12" db="EMBL/GenBank/DDBJ databases">
        <title>Metabolic potential, ecology and presence of endohyphal bacteria is reflected in genomic diversity of Mucoromycotina.</title>
        <authorList>
            <person name="Muszewska A."/>
            <person name="Okrasinska A."/>
            <person name="Steczkiewicz K."/>
            <person name="Drgas O."/>
            <person name="Orlowska M."/>
            <person name="Perlinska-Lenart U."/>
            <person name="Aleksandrzak-Piekarczyk T."/>
            <person name="Szatraj K."/>
            <person name="Zielenkiewicz U."/>
            <person name="Pilsyk S."/>
            <person name="Malc E."/>
            <person name="Mieczkowski P."/>
            <person name="Kruszewska J.S."/>
            <person name="Biernat P."/>
            <person name="Pawlowska J."/>
        </authorList>
    </citation>
    <scope>NUCLEOTIDE SEQUENCE</scope>
    <source>
        <strain evidence="10">WA0000017839</strain>
    </source>
</reference>
<evidence type="ECO:0000313" key="10">
    <source>
        <dbReference type="EMBL" id="KAG2204429.1"/>
    </source>
</evidence>
<comment type="similarity">
    <text evidence="8">Belongs to the glycosyl hydrolase 18 family.</text>
</comment>
<dbReference type="InterPro" id="IPR029070">
    <property type="entry name" value="Chitinase_insertion_sf"/>
</dbReference>
<dbReference type="PANTHER" id="PTHR11177:SF392">
    <property type="entry name" value="HAP41P"/>
    <property type="match status" value="1"/>
</dbReference>
<dbReference type="GO" id="GO:0005576">
    <property type="term" value="C:extracellular region"/>
    <property type="evidence" value="ECO:0007669"/>
    <property type="project" value="TreeGrafter"/>
</dbReference>
<protein>
    <recommendedName>
        <fullName evidence="9">GH18 domain-containing protein</fullName>
    </recommendedName>
</protein>
<organism evidence="10 11">
    <name type="scientific">Mucor saturninus</name>
    <dbReference type="NCBI Taxonomy" id="64648"/>
    <lineage>
        <taxon>Eukaryota</taxon>
        <taxon>Fungi</taxon>
        <taxon>Fungi incertae sedis</taxon>
        <taxon>Mucoromycota</taxon>
        <taxon>Mucoromycotina</taxon>
        <taxon>Mucoromycetes</taxon>
        <taxon>Mucorales</taxon>
        <taxon>Mucorineae</taxon>
        <taxon>Mucoraceae</taxon>
        <taxon>Mucor</taxon>
    </lineage>
</organism>
<evidence type="ECO:0000256" key="3">
    <source>
        <dbReference type="ARBA" id="ARBA00023024"/>
    </source>
</evidence>
<feature type="domain" description="GH18" evidence="9">
    <location>
        <begin position="1"/>
        <end position="368"/>
    </location>
</feature>
<evidence type="ECO:0000256" key="2">
    <source>
        <dbReference type="ARBA" id="ARBA00022801"/>
    </source>
</evidence>
<keyword evidence="6" id="KW-0624">Polysaccharide degradation</keyword>
<dbReference type="GO" id="GO:0000272">
    <property type="term" value="P:polysaccharide catabolic process"/>
    <property type="evidence" value="ECO:0007669"/>
    <property type="project" value="UniProtKB-KW"/>
</dbReference>
<evidence type="ECO:0000256" key="5">
    <source>
        <dbReference type="ARBA" id="ARBA00023295"/>
    </source>
</evidence>
<evidence type="ECO:0000256" key="4">
    <source>
        <dbReference type="ARBA" id="ARBA00023277"/>
    </source>
</evidence>
<keyword evidence="5 7" id="KW-0326">Glycosidase</keyword>
<dbReference type="SMART" id="SM00636">
    <property type="entry name" value="Glyco_18"/>
    <property type="match status" value="1"/>
</dbReference>
<dbReference type="SUPFAM" id="SSF54556">
    <property type="entry name" value="Chitinase insertion domain"/>
    <property type="match status" value="1"/>
</dbReference>
<dbReference type="OrthoDB" id="76388at2759"/>
<keyword evidence="2 7" id="KW-0378">Hydrolase</keyword>
<dbReference type="GO" id="GO:0008061">
    <property type="term" value="F:chitin binding"/>
    <property type="evidence" value="ECO:0007669"/>
    <property type="project" value="InterPro"/>
</dbReference>
<dbReference type="Pfam" id="PF00704">
    <property type="entry name" value="Glyco_hydro_18"/>
    <property type="match status" value="1"/>
</dbReference>
<dbReference type="Gene3D" id="3.20.20.80">
    <property type="entry name" value="Glycosidases"/>
    <property type="match status" value="1"/>
</dbReference>
<evidence type="ECO:0000256" key="6">
    <source>
        <dbReference type="ARBA" id="ARBA00023326"/>
    </source>
</evidence>
<sequence length="368" mass="41486">MHGQFKDIPRSIPWEKLDHIAYAFAVPEKNGTLTMFDENQLKKIVSQANDNGKGVSLAIGGWTGSLYFSSLVRTSQTRKKFADILVEAVDQYKLNGLNIDWEYPNDPNGISCNRRHPDDTANFLELIQLLRRMLENKYPHEHKLLTAAVSTNVFLDENRNATKSLDPGWAKSMDGFYIMAYDLNGAGSNVTAANAPLHLGATGQRMSGDTSIRAWLNAGIPPERIYLGVPFYGYTHKTTQPITDETGMNVPYDRSIEQIRGDEYDDYSTDPCPGSNGSFSGEYQWRSIVKVGANKNVSDWTAYWDTQTRTPYSFNKHTNQFITFDNPASLSIKSQYVRKHKLGGIMLWSLEMDDKDNSLLNAVQDVRT</sequence>
<proteinExistence type="inferred from homology"/>
<gene>
    <name evidence="10" type="ORF">INT47_005220</name>
</gene>
<dbReference type="GO" id="GO:0006032">
    <property type="term" value="P:chitin catabolic process"/>
    <property type="evidence" value="ECO:0007669"/>
    <property type="project" value="UniProtKB-KW"/>
</dbReference>
<dbReference type="Proteomes" id="UP000603453">
    <property type="component" value="Unassembled WGS sequence"/>
</dbReference>
<dbReference type="AlphaFoldDB" id="A0A8H7V7U8"/>
<keyword evidence="11" id="KW-1185">Reference proteome</keyword>
<evidence type="ECO:0000256" key="8">
    <source>
        <dbReference type="RuleBase" id="RU004453"/>
    </source>
</evidence>
<name>A0A8H7V7U8_9FUNG</name>
<dbReference type="InterPro" id="IPR001579">
    <property type="entry name" value="Glyco_hydro_18_chit_AS"/>
</dbReference>
<keyword evidence="3" id="KW-0146">Chitin degradation</keyword>
<evidence type="ECO:0000259" key="9">
    <source>
        <dbReference type="PROSITE" id="PS51910"/>
    </source>
</evidence>
<evidence type="ECO:0000256" key="1">
    <source>
        <dbReference type="ARBA" id="ARBA00000822"/>
    </source>
</evidence>
<dbReference type="InterPro" id="IPR001223">
    <property type="entry name" value="Glyco_hydro18_cat"/>
</dbReference>
<comment type="catalytic activity">
    <reaction evidence="1">
        <text>Random endo-hydrolysis of N-acetyl-beta-D-glucosaminide (1-&gt;4)-beta-linkages in chitin and chitodextrins.</text>
        <dbReference type="EC" id="3.2.1.14"/>
    </reaction>
</comment>
<dbReference type="InterPro" id="IPR011583">
    <property type="entry name" value="Chitinase_II/V-like_cat"/>
</dbReference>
<dbReference type="PANTHER" id="PTHR11177">
    <property type="entry name" value="CHITINASE"/>
    <property type="match status" value="1"/>
</dbReference>
<dbReference type="PROSITE" id="PS51910">
    <property type="entry name" value="GH18_2"/>
    <property type="match status" value="1"/>
</dbReference>
<dbReference type="InterPro" id="IPR050314">
    <property type="entry name" value="Glycosyl_Hydrlase_18"/>
</dbReference>
<dbReference type="EMBL" id="JAEPRD010000044">
    <property type="protein sequence ID" value="KAG2204429.1"/>
    <property type="molecule type" value="Genomic_DNA"/>
</dbReference>
<dbReference type="PROSITE" id="PS01095">
    <property type="entry name" value="GH18_1"/>
    <property type="match status" value="1"/>
</dbReference>
<dbReference type="GO" id="GO:0008843">
    <property type="term" value="F:endochitinase activity"/>
    <property type="evidence" value="ECO:0007669"/>
    <property type="project" value="UniProtKB-EC"/>
</dbReference>
<evidence type="ECO:0000256" key="7">
    <source>
        <dbReference type="RuleBase" id="RU000489"/>
    </source>
</evidence>
<comment type="caution">
    <text evidence="10">The sequence shown here is derived from an EMBL/GenBank/DDBJ whole genome shotgun (WGS) entry which is preliminary data.</text>
</comment>
<accession>A0A8H7V7U8</accession>
<keyword evidence="4" id="KW-0119">Carbohydrate metabolism</keyword>
<dbReference type="Gene3D" id="3.10.50.10">
    <property type="match status" value="1"/>
</dbReference>
<dbReference type="InterPro" id="IPR017853">
    <property type="entry name" value="GH"/>
</dbReference>
<dbReference type="SUPFAM" id="SSF51445">
    <property type="entry name" value="(Trans)glycosidases"/>
    <property type="match status" value="1"/>
</dbReference>